<dbReference type="GO" id="GO:0006825">
    <property type="term" value="P:copper ion transport"/>
    <property type="evidence" value="ECO:0007669"/>
    <property type="project" value="InterPro"/>
</dbReference>
<evidence type="ECO:0000313" key="13">
    <source>
        <dbReference type="EMBL" id="PXW57905.1"/>
    </source>
</evidence>
<name>A0A2V3U517_9HYPH</name>
<organism evidence="13 14">
    <name type="scientific">Chelatococcus asaccharovorans</name>
    <dbReference type="NCBI Taxonomy" id="28210"/>
    <lineage>
        <taxon>Bacteria</taxon>
        <taxon>Pseudomonadati</taxon>
        <taxon>Pseudomonadota</taxon>
        <taxon>Alphaproteobacteria</taxon>
        <taxon>Hyphomicrobiales</taxon>
        <taxon>Chelatococcaceae</taxon>
        <taxon>Chelatococcus</taxon>
    </lineage>
</organism>
<dbReference type="EMBL" id="QJJK01000006">
    <property type="protein sequence ID" value="PXW57905.1"/>
    <property type="molecule type" value="Genomic_DNA"/>
</dbReference>
<evidence type="ECO:0000259" key="11">
    <source>
        <dbReference type="Pfam" id="PF04234"/>
    </source>
</evidence>
<dbReference type="GO" id="GO:0042597">
    <property type="term" value="C:periplasmic space"/>
    <property type="evidence" value="ECO:0007669"/>
    <property type="project" value="InterPro"/>
</dbReference>
<evidence type="ECO:0000256" key="9">
    <source>
        <dbReference type="SAM" id="Phobius"/>
    </source>
</evidence>
<evidence type="ECO:0000313" key="14">
    <source>
        <dbReference type="Proteomes" id="UP000248021"/>
    </source>
</evidence>
<keyword evidence="3 9" id="KW-0812">Transmembrane</keyword>
<feature type="transmembrane region" description="Helical" evidence="9">
    <location>
        <begin position="152"/>
        <end position="171"/>
    </location>
</feature>
<dbReference type="InterPro" id="IPR014755">
    <property type="entry name" value="Cu-Rt/internalin_Ig-like"/>
</dbReference>
<keyword evidence="2" id="KW-1003">Cell membrane</keyword>
<feature type="transmembrane region" description="Helical" evidence="9">
    <location>
        <begin position="320"/>
        <end position="341"/>
    </location>
</feature>
<feature type="signal peptide" evidence="10">
    <location>
        <begin position="1"/>
        <end position="19"/>
    </location>
</feature>
<dbReference type="GO" id="GO:0046688">
    <property type="term" value="P:response to copper ion"/>
    <property type="evidence" value="ECO:0007669"/>
    <property type="project" value="InterPro"/>
</dbReference>
<accession>A0A2V3U517</accession>
<feature type="transmembrane region" description="Helical" evidence="9">
    <location>
        <begin position="398"/>
        <end position="417"/>
    </location>
</feature>
<evidence type="ECO:0000259" key="12">
    <source>
        <dbReference type="Pfam" id="PF05425"/>
    </source>
</evidence>
<dbReference type="PANTHER" id="PTHR34820:SF4">
    <property type="entry name" value="INNER MEMBRANE PROTEIN YEBZ"/>
    <property type="match status" value="1"/>
</dbReference>
<gene>
    <name evidence="13" type="ORF">C7450_10677</name>
</gene>
<dbReference type="Gene3D" id="2.60.40.1220">
    <property type="match status" value="1"/>
</dbReference>
<comment type="subcellular location">
    <subcellularLocation>
        <location evidence="1">Cell membrane</location>
        <topology evidence="1">Multi-pass membrane protein</topology>
    </subcellularLocation>
</comment>
<protein>
    <submittedName>
        <fullName evidence="13">Copper transport protein</fullName>
    </submittedName>
</protein>
<dbReference type="InterPro" id="IPR014756">
    <property type="entry name" value="Ig_E-set"/>
</dbReference>
<evidence type="ECO:0000256" key="8">
    <source>
        <dbReference type="ARBA" id="ARBA00023136"/>
    </source>
</evidence>
<evidence type="ECO:0000256" key="2">
    <source>
        <dbReference type="ARBA" id="ARBA00022475"/>
    </source>
</evidence>
<keyword evidence="7" id="KW-0186">Copper</keyword>
<evidence type="ECO:0000256" key="10">
    <source>
        <dbReference type="SAM" id="SignalP"/>
    </source>
</evidence>
<keyword evidence="6 9" id="KW-1133">Transmembrane helix</keyword>
<dbReference type="Pfam" id="PF04234">
    <property type="entry name" value="CopC"/>
    <property type="match status" value="1"/>
</dbReference>
<keyword evidence="14" id="KW-1185">Reference proteome</keyword>
<dbReference type="InterPro" id="IPR007348">
    <property type="entry name" value="CopC_dom"/>
</dbReference>
<reference evidence="13 14" key="1">
    <citation type="submission" date="2018-05" db="EMBL/GenBank/DDBJ databases">
        <title>Genomic Encyclopedia of Type Strains, Phase IV (KMG-IV): sequencing the most valuable type-strain genomes for metagenomic binning, comparative biology and taxonomic classification.</title>
        <authorList>
            <person name="Goeker M."/>
        </authorList>
    </citation>
    <scope>NUCLEOTIDE SEQUENCE [LARGE SCALE GENOMIC DNA]</scope>
    <source>
        <strain evidence="13 14">DSM 6462</strain>
    </source>
</reference>
<feature type="chain" id="PRO_5015992935" evidence="10">
    <location>
        <begin position="20"/>
        <end position="485"/>
    </location>
</feature>
<feature type="transmembrane region" description="Helical" evidence="9">
    <location>
        <begin position="285"/>
        <end position="308"/>
    </location>
</feature>
<evidence type="ECO:0000256" key="6">
    <source>
        <dbReference type="ARBA" id="ARBA00022989"/>
    </source>
</evidence>
<feature type="domain" description="Copper resistance protein D" evidence="12">
    <location>
        <begin position="316"/>
        <end position="415"/>
    </location>
</feature>
<sequence>MTRNTSTQLCLLFAMLLSAAVGLLIPAGEAAAHASLVRVEPADGAVIGAAPPTISLTFSEPTSPLVLKLIRPDGRTTSLDRFALRDTTLEIEAPTDLGNGTHILSWRIVSEDGHPVGGSAVFSIGGPSRGSAPVASEAIDWPVRIAIWTGKVLMYASLFLGIGGIFFIRWVGDCSPVARRAALWAIAGALLATPLTVGLQGLDALGTPLTALGNPITWKTGFSTSYGTTVLLAVASGGLALVAILTRGWAGKILSLLAFLGVGMALAASGHASAAQPQWLTRPAVFLHATGIAFWAGSLIPLVAAFAARKPDAVLALRRFANAIPFAVLPLVAAGMVLALIQLGGPAALWSTAYGQVLMAKLLLLVILFCLAAYNRFWLTKPTEQGDPVATRQLVRSIRIELAIVVTIFAVAAFWRFTPPPRALAEAAAAPASIHIHTAKAMADLTVAPGRVGPSLASIVIMTGDFGPLAAKDVTLILANPSAGI</sequence>
<dbReference type="AlphaFoldDB" id="A0A2V3U517"/>
<feature type="transmembrane region" description="Helical" evidence="9">
    <location>
        <begin position="183"/>
        <end position="202"/>
    </location>
</feature>
<evidence type="ECO:0000256" key="1">
    <source>
        <dbReference type="ARBA" id="ARBA00004651"/>
    </source>
</evidence>
<evidence type="ECO:0000256" key="7">
    <source>
        <dbReference type="ARBA" id="ARBA00023008"/>
    </source>
</evidence>
<dbReference type="RefSeq" id="WP_245449765.1">
    <property type="nucleotide sequence ID" value="NZ_JAHBRY010000001.1"/>
</dbReference>
<dbReference type="GO" id="GO:0005886">
    <property type="term" value="C:plasma membrane"/>
    <property type="evidence" value="ECO:0007669"/>
    <property type="project" value="UniProtKB-SubCell"/>
</dbReference>
<dbReference type="Proteomes" id="UP000248021">
    <property type="component" value="Unassembled WGS sequence"/>
</dbReference>
<keyword evidence="8 9" id="KW-0472">Membrane</keyword>
<evidence type="ECO:0000256" key="3">
    <source>
        <dbReference type="ARBA" id="ARBA00022692"/>
    </source>
</evidence>
<proteinExistence type="predicted"/>
<dbReference type="GO" id="GO:0005507">
    <property type="term" value="F:copper ion binding"/>
    <property type="evidence" value="ECO:0007669"/>
    <property type="project" value="InterPro"/>
</dbReference>
<dbReference type="Pfam" id="PF05425">
    <property type="entry name" value="CopD"/>
    <property type="match status" value="1"/>
</dbReference>
<feature type="transmembrane region" description="Helical" evidence="9">
    <location>
        <begin position="253"/>
        <end position="273"/>
    </location>
</feature>
<dbReference type="InterPro" id="IPR008457">
    <property type="entry name" value="Cu-R_CopD_dom"/>
</dbReference>
<keyword evidence="5 10" id="KW-0732">Signal</keyword>
<dbReference type="InterPro" id="IPR032694">
    <property type="entry name" value="CopC/D"/>
</dbReference>
<evidence type="ECO:0000256" key="4">
    <source>
        <dbReference type="ARBA" id="ARBA00022723"/>
    </source>
</evidence>
<evidence type="ECO:0000256" key="5">
    <source>
        <dbReference type="ARBA" id="ARBA00022729"/>
    </source>
</evidence>
<feature type="transmembrane region" description="Helical" evidence="9">
    <location>
        <begin position="222"/>
        <end position="246"/>
    </location>
</feature>
<dbReference type="SUPFAM" id="SSF81296">
    <property type="entry name" value="E set domains"/>
    <property type="match status" value="1"/>
</dbReference>
<dbReference type="PANTHER" id="PTHR34820">
    <property type="entry name" value="INNER MEMBRANE PROTEIN YEBZ"/>
    <property type="match status" value="1"/>
</dbReference>
<feature type="domain" description="CopC" evidence="11">
    <location>
        <begin position="33"/>
        <end position="124"/>
    </location>
</feature>
<comment type="caution">
    <text evidence="13">The sequence shown here is derived from an EMBL/GenBank/DDBJ whole genome shotgun (WGS) entry which is preliminary data.</text>
</comment>
<feature type="transmembrane region" description="Helical" evidence="9">
    <location>
        <begin position="353"/>
        <end position="377"/>
    </location>
</feature>
<keyword evidence="4" id="KW-0479">Metal-binding</keyword>